<dbReference type="Pfam" id="PF12639">
    <property type="entry name" value="Colicin-DNase"/>
    <property type="match status" value="1"/>
</dbReference>
<dbReference type="GO" id="GO:0004519">
    <property type="term" value="F:endonuclease activity"/>
    <property type="evidence" value="ECO:0007669"/>
    <property type="project" value="UniProtKB-KW"/>
</dbReference>
<evidence type="ECO:0000313" key="1">
    <source>
        <dbReference type="EMBL" id="QNF29650.1"/>
    </source>
</evidence>
<evidence type="ECO:0000313" key="2">
    <source>
        <dbReference type="Proteomes" id="UP000515490"/>
    </source>
</evidence>
<name>A0ABX6S6D7_9BACI</name>
<sequence>MAFFRAIGKGIGTIGGGIIGGGVKVVGKTVGSKWVEEVGDGIKQASTIALDNAGQFVDGAVKGTYGLIKQDDLAKQEGFGDLKDSTGRTLKGLGNTIEYTVKSAGTTYQGLKSGDSEQALQGVKNIGKVAVVSTLAIGVVDFVDGADVVDAEELDTRNDHLSGDVHPETGVPFETKTVELPNGEIKTSAFPVFETAYEITLPENMYLQSDSVHFSYANNELYEEIQTNPSLANELDLDKTDIEQLSQGNTPEGYTWHHNESPGILQLVNEETHHNTGHTGGRELWAGGVEYR</sequence>
<proteinExistence type="predicted"/>
<reference evidence="1 2" key="1">
    <citation type="submission" date="2020-06" db="EMBL/GenBank/DDBJ databases">
        <title>Metabacillus dokdonensis sp. nov., isolated from the rhizosphere of Elymus tsukushiensis, a plant native to the Dokdo Islands, Republic of Korea.</title>
        <authorList>
            <person name="Lee S.Y."/>
            <person name="Hwang Y.J."/>
            <person name="Son J.S."/>
            <person name="Ghim S.Y."/>
        </authorList>
    </citation>
    <scope>NUCLEOTIDE SEQUENCE [LARGE SCALE GENOMIC DNA]</scope>
    <source>
        <strain evidence="1 2">KUDC1714</strain>
    </source>
</reference>
<keyword evidence="1" id="KW-0378">Hydrolase</keyword>
<dbReference type="EMBL" id="CP055263">
    <property type="protein sequence ID" value="QNF29650.1"/>
    <property type="molecule type" value="Genomic_DNA"/>
</dbReference>
<dbReference type="RefSeq" id="WP_185653176.1">
    <property type="nucleotide sequence ID" value="NZ_CP055263.1"/>
</dbReference>
<protein>
    <submittedName>
        <fullName evidence="1">HNH endonuclease</fullName>
    </submittedName>
</protein>
<keyword evidence="1" id="KW-0255">Endonuclease</keyword>
<accession>A0ABX6S6D7</accession>
<keyword evidence="1" id="KW-0540">Nuclease</keyword>
<gene>
    <name evidence="1" type="ORF">HUW50_20440</name>
</gene>
<keyword evidence="2" id="KW-1185">Reference proteome</keyword>
<dbReference type="Proteomes" id="UP000515490">
    <property type="component" value="Chromosome"/>
</dbReference>
<organism evidence="1 2">
    <name type="scientific">Metabacillus elymi</name>
    <dbReference type="NCBI Taxonomy" id="2745198"/>
    <lineage>
        <taxon>Bacteria</taxon>
        <taxon>Bacillati</taxon>
        <taxon>Bacillota</taxon>
        <taxon>Bacilli</taxon>
        <taxon>Bacillales</taxon>
        <taxon>Bacillaceae</taxon>
        <taxon>Metabacillus</taxon>
    </lineage>
</organism>